<feature type="region of interest" description="Disordered" evidence="1">
    <location>
        <begin position="341"/>
        <end position="478"/>
    </location>
</feature>
<feature type="region of interest" description="Disordered" evidence="1">
    <location>
        <begin position="549"/>
        <end position="577"/>
    </location>
</feature>
<protein>
    <recommendedName>
        <fullName evidence="2">HNH nuclease domain-containing protein</fullName>
    </recommendedName>
</protein>
<name>A0A167GU72_CALVF</name>
<evidence type="ECO:0000259" key="2">
    <source>
        <dbReference type="Pfam" id="PF13391"/>
    </source>
</evidence>
<dbReference type="AlphaFoldDB" id="A0A167GU72"/>
<organism evidence="3 4">
    <name type="scientific">Calocera viscosa (strain TUFC12733)</name>
    <dbReference type="NCBI Taxonomy" id="1330018"/>
    <lineage>
        <taxon>Eukaryota</taxon>
        <taxon>Fungi</taxon>
        <taxon>Dikarya</taxon>
        <taxon>Basidiomycota</taxon>
        <taxon>Agaricomycotina</taxon>
        <taxon>Dacrymycetes</taxon>
        <taxon>Dacrymycetales</taxon>
        <taxon>Dacrymycetaceae</taxon>
        <taxon>Calocera</taxon>
    </lineage>
</organism>
<evidence type="ECO:0000313" key="4">
    <source>
        <dbReference type="Proteomes" id="UP000076738"/>
    </source>
</evidence>
<proteinExistence type="predicted"/>
<dbReference type="InterPro" id="IPR003615">
    <property type="entry name" value="HNH_nuc"/>
</dbReference>
<feature type="region of interest" description="Disordered" evidence="1">
    <location>
        <begin position="19"/>
        <end position="42"/>
    </location>
</feature>
<feature type="domain" description="HNH nuclease" evidence="2">
    <location>
        <begin position="133"/>
        <end position="195"/>
    </location>
</feature>
<evidence type="ECO:0000313" key="3">
    <source>
        <dbReference type="EMBL" id="KZO90911.1"/>
    </source>
</evidence>
<gene>
    <name evidence="3" type="ORF">CALVIDRAFT_602617</name>
</gene>
<sequence length="577" mass="64271">MVRTRSFLSAAGESSNTSQTLALSPLIRDTQPIGKKRRGKRRGTILPHGKAIIHTAGMAWSADLTHTLFRRTRTQGSTMGVFVVDELAMARERDEVSARSFPMFITPKAPSRIGSELPEKHKIALLRVDGKSCAVTNEMGPMIQVCHLMPKTTTDRTLKQLRQRGVVLNVHSRANLISLDATLHGSFDRFEWTIVPTSGSLENLRTYSKGTDPTFYGLHSSAEVEDPHCWWDYELATFDAFERPIVIRLKNALHGMSEHERFRFFVANPQLGSRSDTQSHYRDEHGNILPTFRHHAHPYIVTLAAWARYQTNKETLSISQQARMRELRDTLSLWDQRIHGIPRGVPAHDSDVDSINSDGETKHPVVGRAVTSPVRAGDEGALRESDESSLTPAPESPTPRSSGGKTKPVVRGSGAHNMGSSQVDRDQPGRGAARPRMATATPQPYSLRDRSRAAISRVDPGIKKNNKMSRNRLSPESSEERLDTAAFLELMYREQVGIMQRHHDGCDSSISEELPDEEQQRIALADARTAAANVKHWLGELGHDIQEWHDPEAPLSDESAPCGSEEEVVASPRRTIN</sequence>
<dbReference type="OrthoDB" id="3163863at2759"/>
<keyword evidence="4" id="KW-1185">Reference proteome</keyword>
<accession>A0A167GU72</accession>
<evidence type="ECO:0000256" key="1">
    <source>
        <dbReference type="SAM" id="MobiDB-lite"/>
    </source>
</evidence>
<dbReference type="Proteomes" id="UP000076738">
    <property type="component" value="Unassembled WGS sequence"/>
</dbReference>
<dbReference type="STRING" id="1330018.A0A167GU72"/>
<dbReference type="EMBL" id="KV417332">
    <property type="protein sequence ID" value="KZO90911.1"/>
    <property type="molecule type" value="Genomic_DNA"/>
</dbReference>
<feature type="compositionally biased region" description="Basic and acidic residues" evidence="1">
    <location>
        <begin position="376"/>
        <end position="386"/>
    </location>
</feature>
<reference evidence="3 4" key="1">
    <citation type="journal article" date="2016" name="Mol. Biol. Evol.">
        <title>Comparative Genomics of Early-Diverging Mushroom-Forming Fungi Provides Insights into the Origins of Lignocellulose Decay Capabilities.</title>
        <authorList>
            <person name="Nagy L.G."/>
            <person name="Riley R."/>
            <person name="Tritt A."/>
            <person name="Adam C."/>
            <person name="Daum C."/>
            <person name="Floudas D."/>
            <person name="Sun H."/>
            <person name="Yadav J.S."/>
            <person name="Pangilinan J."/>
            <person name="Larsson K.H."/>
            <person name="Matsuura K."/>
            <person name="Barry K."/>
            <person name="Labutti K."/>
            <person name="Kuo R."/>
            <person name="Ohm R.A."/>
            <person name="Bhattacharya S.S."/>
            <person name="Shirouzu T."/>
            <person name="Yoshinaga Y."/>
            <person name="Martin F.M."/>
            <person name="Grigoriev I.V."/>
            <person name="Hibbett D.S."/>
        </authorList>
    </citation>
    <scope>NUCLEOTIDE SEQUENCE [LARGE SCALE GENOMIC DNA]</scope>
    <source>
        <strain evidence="3 4">TUFC12733</strain>
    </source>
</reference>
<dbReference type="Pfam" id="PF13391">
    <property type="entry name" value="HNH_2"/>
    <property type="match status" value="1"/>
</dbReference>